<dbReference type="EMBL" id="RRGJ01000031">
    <property type="protein sequence ID" value="TJQ11000.1"/>
    <property type="molecule type" value="Genomic_DNA"/>
</dbReference>
<dbReference type="Proteomes" id="UP000309937">
    <property type="component" value="Unassembled WGS sequence"/>
</dbReference>
<proteinExistence type="predicted"/>
<reference evidence="1 2" key="1">
    <citation type="submission" date="2018-12" db="EMBL/GenBank/DDBJ databases">
        <title>Food and Water Safety Consortium.</title>
        <authorList>
            <person name="Tyson S."/>
            <person name="Peterson C.-L."/>
            <person name="Olson A."/>
            <person name="Tyler S."/>
            <person name="Cabral J."/>
            <person name="Lynch T."/>
            <person name="Knox N."/>
            <person name="Van Domselaar G."/>
            <person name="Graham M."/>
        </authorList>
    </citation>
    <scope>NUCLEOTIDE SEQUENCE [LARGE SCALE GENOMIC DNA]</scope>
    <source>
        <strain evidence="1 2">FWSEC0118</strain>
    </source>
</reference>
<name>A0A0L7AH66_ECOLX</name>
<protein>
    <submittedName>
        <fullName evidence="1">Uncharacterized protein</fullName>
    </submittedName>
</protein>
<sequence>MLICSSATATASTGGEIIYGYDESNHEIYAIVDHEIRKMKFMTDYENNPSYSFDFFLTRPQLF</sequence>
<comment type="caution">
    <text evidence="1">The sequence shown here is derived from an EMBL/GenBank/DDBJ whole genome shotgun (WGS) entry which is preliminary data.</text>
</comment>
<gene>
    <name evidence="1" type="ORF">C9Z68_19040</name>
</gene>
<dbReference type="AlphaFoldDB" id="A0A0L7AH66"/>
<organism evidence="1 2">
    <name type="scientific">Escherichia coli</name>
    <dbReference type="NCBI Taxonomy" id="562"/>
    <lineage>
        <taxon>Bacteria</taxon>
        <taxon>Pseudomonadati</taxon>
        <taxon>Pseudomonadota</taxon>
        <taxon>Gammaproteobacteria</taxon>
        <taxon>Enterobacterales</taxon>
        <taxon>Enterobacteriaceae</taxon>
        <taxon>Escherichia</taxon>
    </lineage>
</organism>
<evidence type="ECO:0000313" key="1">
    <source>
        <dbReference type="EMBL" id="TJQ11000.1"/>
    </source>
</evidence>
<accession>A0A0L7AH66</accession>
<evidence type="ECO:0000313" key="2">
    <source>
        <dbReference type="Proteomes" id="UP000309937"/>
    </source>
</evidence>